<dbReference type="AlphaFoldDB" id="A0A1A9LCB3"/>
<evidence type="ECO:0000313" key="3">
    <source>
        <dbReference type="Proteomes" id="UP000077552"/>
    </source>
</evidence>
<keyword evidence="1" id="KW-0732">Signal</keyword>
<keyword evidence="3" id="KW-1185">Reference proteome</keyword>
<gene>
    <name evidence="2" type="ORF">A7A78_13290</name>
</gene>
<reference evidence="2 3" key="1">
    <citation type="submission" date="2016-05" db="EMBL/GenBank/DDBJ databases">
        <title>Genome sequencing of Vitellibacter soesokkakensis RSSK-12.</title>
        <authorList>
            <person name="Thevarajoo S."/>
            <person name="Selvaratnam C."/>
            <person name="Goh K.M."/>
            <person name="Chan K.-G."/>
            <person name="Chong C.S."/>
        </authorList>
    </citation>
    <scope>NUCLEOTIDE SEQUENCE [LARGE SCALE GENOMIC DNA]</scope>
    <source>
        <strain evidence="2 3">RSSK-12</strain>
    </source>
</reference>
<feature type="chain" id="PRO_5008392051" description="Outer membrane protein beta-barrel domain-containing protein" evidence="1">
    <location>
        <begin position="20"/>
        <end position="303"/>
    </location>
</feature>
<sequence length="303" mass="33937">MKSIKLLLFLLLASFGMQAQELVTGKAVLTRVATGIYEIKKEDGTTKKINIRPNEDNHVQGTLAVLFRDCEKLRQSVFDSHLVTEGQLIQVVETYNNCEYTPFEPTEKEIKQAANFQGDEYKFFVSIGGSLNRISFFNFDDYENLTQGQASFGIAATPGFIGSLQGNLYVTLEVNAAFSGDKDFGNSPFETNFRKDSQKANLGLEYHFNKNGSIRPLIGIGIGLSSDHYKGNYNGYKLNERDGSAFAIPKLGVLFSLDEKKSLGVILSYIPEYENDLSFRTEDDIIPLIVDTHYINAGLYLYF</sequence>
<dbReference type="STRING" id="1385699.A7A78_13290"/>
<organism evidence="2 3">
    <name type="scientific">Aequorivita soesokkakensis</name>
    <dbReference type="NCBI Taxonomy" id="1385699"/>
    <lineage>
        <taxon>Bacteria</taxon>
        <taxon>Pseudomonadati</taxon>
        <taxon>Bacteroidota</taxon>
        <taxon>Flavobacteriia</taxon>
        <taxon>Flavobacteriales</taxon>
        <taxon>Flavobacteriaceae</taxon>
        <taxon>Aequorivita</taxon>
    </lineage>
</organism>
<comment type="caution">
    <text evidence="2">The sequence shown here is derived from an EMBL/GenBank/DDBJ whole genome shotgun (WGS) entry which is preliminary data.</text>
</comment>
<dbReference type="EMBL" id="LXIE01000028">
    <property type="protein sequence ID" value="OAD90920.1"/>
    <property type="molecule type" value="Genomic_DNA"/>
</dbReference>
<accession>A0A1A9LCB3</accession>
<evidence type="ECO:0000313" key="2">
    <source>
        <dbReference type="EMBL" id="OAD90920.1"/>
    </source>
</evidence>
<proteinExistence type="predicted"/>
<evidence type="ECO:0008006" key="4">
    <source>
        <dbReference type="Google" id="ProtNLM"/>
    </source>
</evidence>
<name>A0A1A9LCB3_9FLAO</name>
<protein>
    <recommendedName>
        <fullName evidence="4">Outer membrane protein beta-barrel domain-containing protein</fullName>
    </recommendedName>
</protein>
<dbReference type="RefSeq" id="WP_068762309.1">
    <property type="nucleotide sequence ID" value="NZ_LXIE01000028.1"/>
</dbReference>
<dbReference type="Proteomes" id="UP000077552">
    <property type="component" value="Unassembled WGS sequence"/>
</dbReference>
<dbReference type="OrthoDB" id="1410408at2"/>
<evidence type="ECO:0000256" key="1">
    <source>
        <dbReference type="SAM" id="SignalP"/>
    </source>
</evidence>
<feature type="signal peptide" evidence="1">
    <location>
        <begin position="1"/>
        <end position="19"/>
    </location>
</feature>
<dbReference type="Gene3D" id="2.40.160.20">
    <property type="match status" value="1"/>
</dbReference>